<sequence length="287" mass="30247">MRIARFAGDGDPQYGVVELAEDGGKHPGTIAVLTGDPIASPVGLTGERRELDAVRLLAPVIPRSKVVAIGKNYAAHAAEMGGEVPTTPLTFFKPNTSVIGPGEPIIYPSTTEHLSYEGELAVVIGRICREVPVERVKDVIFGYTVANDVTARDLQKSDGQWSRAKGYDTFCPLGPWITTHQSLEEVAGLRLTTTLDGRVVQDGSTADMVLGVAEVISFISSFTTLLPGDVVLTGTPEGVGPMLPGQEVTVTVEGIGSLTNVVASDRSTASDRSADRDAARSTSEEDA</sequence>
<evidence type="ECO:0000256" key="2">
    <source>
        <dbReference type="SAM" id="MobiDB-lite"/>
    </source>
</evidence>
<dbReference type="OrthoDB" id="9805307at2"/>
<dbReference type="Pfam" id="PF01557">
    <property type="entry name" value="FAA_hydrolase"/>
    <property type="match status" value="1"/>
</dbReference>
<feature type="region of interest" description="Disordered" evidence="2">
    <location>
        <begin position="263"/>
        <end position="287"/>
    </location>
</feature>
<dbReference type="PANTHER" id="PTHR11820">
    <property type="entry name" value="ACYLPYRUVASE"/>
    <property type="match status" value="1"/>
</dbReference>
<evidence type="ECO:0000313" key="6">
    <source>
        <dbReference type="Proteomes" id="UP000198825"/>
    </source>
</evidence>
<dbReference type="AlphaFoldDB" id="A0A1H2LYI8"/>
<dbReference type="InterPro" id="IPR018833">
    <property type="entry name" value="Rv2993c-like_N"/>
</dbReference>
<dbReference type="Proteomes" id="UP000198825">
    <property type="component" value="Chromosome I"/>
</dbReference>
<name>A0A1H2LYI8_9ACTN</name>
<dbReference type="InterPro" id="IPR036663">
    <property type="entry name" value="Fumarylacetoacetase_C_sf"/>
</dbReference>
<dbReference type="GO" id="GO:0018773">
    <property type="term" value="F:acetylpyruvate hydrolase activity"/>
    <property type="evidence" value="ECO:0007669"/>
    <property type="project" value="TreeGrafter"/>
</dbReference>
<dbReference type="GO" id="GO:0016853">
    <property type="term" value="F:isomerase activity"/>
    <property type="evidence" value="ECO:0007669"/>
    <property type="project" value="UniProtKB-ARBA"/>
</dbReference>
<dbReference type="Gene3D" id="2.30.30.370">
    <property type="entry name" value="FAH"/>
    <property type="match status" value="1"/>
</dbReference>
<dbReference type="FunFam" id="3.90.850.10:FF:000002">
    <property type="entry name" value="2-hydroxyhepta-2,4-diene-1,7-dioate isomerase"/>
    <property type="match status" value="1"/>
</dbReference>
<dbReference type="Gene3D" id="3.90.850.10">
    <property type="entry name" value="Fumarylacetoacetase-like, C-terminal domain"/>
    <property type="match status" value="1"/>
</dbReference>
<keyword evidence="1" id="KW-0479">Metal-binding</keyword>
<feature type="domain" description="Fumarylacetoacetase-like C-terminal" evidence="3">
    <location>
        <begin position="65"/>
        <end position="262"/>
    </location>
</feature>
<dbReference type="GO" id="GO:0046872">
    <property type="term" value="F:metal ion binding"/>
    <property type="evidence" value="ECO:0007669"/>
    <property type="project" value="UniProtKB-KW"/>
</dbReference>
<dbReference type="PANTHER" id="PTHR11820:SF7">
    <property type="entry name" value="ACYLPYRUVASE FAHD1, MITOCHONDRIAL"/>
    <property type="match status" value="1"/>
</dbReference>
<dbReference type="RefSeq" id="WP_091073522.1">
    <property type="nucleotide sequence ID" value="NZ_LT629799.1"/>
</dbReference>
<protein>
    <submittedName>
        <fullName evidence="5">2-keto-4-pentenoate hydratase/2-oxohepta-3-ene-1,7-dioic acid hydratase (Catechol pathway)</fullName>
    </submittedName>
</protein>
<dbReference type="InterPro" id="IPR011234">
    <property type="entry name" value="Fumarylacetoacetase-like_C"/>
</dbReference>
<dbReference type="EMBL" id="LT629799">
    <property type="protein sequence ID" value="SDU85671.1"/>
    <property type="molecule type" value="Genomic_DNA"/>
</dbReference>
<feature type="domain" description="Rv2993c-like N-terminal" evidence="4">
    <location>
        <begin position="1"/>
        <end position="59"/>
    </location>
</feature>
<evidence type="ECO:0000313" key="5">
    <source>
        <dbReference type="EMBL" id="SDU85671.1"/>
    </source>
</evidence>
<evidence type="ECO:0000256" key="1">
    <source>
        <dbReference type="ARBA" id="ARBA00022723"/>
    </source>
</evidence>
<organism evidence="5 6">
    <name type="scientific">Microlunatus sagamiharensis</name>
    <dbReference type="NCBI Taxonomy" id="546874"/>
    <lineage>
        <taxon>Bacteria</taxon>
        <taxon>Bacillati</taxon>
        <taxon>Actinomycetota</taxon>
        <taxon>Actinomycetes</taxon>
        <taxon>Propionibacteriales</taxon>
        <taxon>Propionibacteriaceae</taxon>
        <taxon>Microlunatus</taxon>
    </lineage>
</organism>
<proteinExistence type="predicted"/>
<dbReference type="SUPFAM" id="SSF56529">
    <property type="entry name" value="FAH"/>
    <property type="match status" value="1"/>
</dbReference>
<reference evidence="6" key="1">
    <citation type="submission" date="2016-10" db="EMBL/GenBank/DDBJ databases">
        <authorList>
            <person name="Varghese N."/>
            <person name="Submissions S."/>
        </authorList>
    </citation>
    <scope>NUCLEOTIDE SEQUENCE [LARGE SCALE GENOMIC DNA]</scope>
    <source>
        <strain evidence="6">DSM 21743</strain>
    </source>
</reference>
<feature type="compositionally biased region" description="Basic and acidic residues" evidence="2">
    <location>
        <begin position="268"/>
        <end position="287"/>
    </location>
</feature>
<gene>
    <name evidence="5" type="ORF">SAMN04488544_1033</name>
</gene>
<dbReference type="Pfam" id="PF10370">
    <property type="entry name" value="Rv2993c-like_N"/>
    <property type="match status" value="1"/>
</dbReference>
<keyword evidence="6" id="KW-1185">Reference proteome</keyword>
<dbReference type="GO" id="GO:0019752">
    <property type="term" value="P:carboxylic acid metabolic process"/>
    <property type="evidence" value="ECO:0007669"/>
    <property type="project" value="UniProtKB-ARBA"/>
</dbReference>
<accession>A0A1H2LYI8</accession>
<evidence type="ECO:0000259" key="3">
    <source>
        <dbReference type="Pfam" id="PF01557"/>
    </source>
</evidence>
<evidence type="ECO:0000259" key="4">
    <source>
        <dbReference type="Pfam" id="PF10370"/>
    </source>
</evidence>
<dbReference type="STRING" id="546874.SAMN04488544_1033"/>